<protein>
    <submittedName>
        <fullName evidence="1">Uncharacterized protein</fullName>
    </submittedName>
</protein>
<accession>U5QC37</accession>
<evidence type="ECO:0000313" key="1">
    <source>
        <dbReference type="EMBL" id="AGY56467.1"/>
    </source>
</evidence>
<keyword evidence="2" id="KW-1185">Reference proteome</keyword>
<evidence type="ECO:0000313" key="2">
    <source>
        <dbReference type="Proteomes" id="UP000017396"/>
    </source>
</evidence>
<sequence>MKVVLEPSVYVGNVPVRCTVCSGRVHPLRLRGRQHLLAIIYNDRGKVCGELCRDCLAAGPEAIRQQLQERLNALQASVQQLQELVAEPIDLPTVEQEFRQYM</sequence>
<dbReference type="STRING" id="1183438.GKIL_0220"/>
<dbReference type="KEGG" id="glj:GKIL_0220"/>
<organism evidence="1 2">
    <name type="scientific">Gloeobacter kilaueensis (strain ATCC BAA-2537 / CCAP 1431/1 / ULC 316 / JS1)</name>
    <dbReference type="NCBI Taxonomy" id="1183438"/>
    <lineage>
        <taxon>Bacteria</taxon>
        <taxon>Bacillati</taxon>
        <taxon>Cyanobacteriota</taxon>
        <taxon>Cyanophyceae</taxon>
        <taxon>Gloeobacterales</taxon>
        <taxon>Gloeobacteraceae</taxon>
        <taxon>Gloeobacter</taxon>
    </lineage>
</organism>
<name>U5QC37_GLOK1</name>
<proteinExistence type="predicted"/>
<dbReference type="AlphaFoldDB" id="U5QC37"/>
<dbReference type="eggNOG" id="ENOG503375G">
    <property type="taxonomic scope" value="Bacteria"/>
</dbReference>
<dbReference type="EMBL" id="CP003587">
    <property type="protein sequence ID" value="AGY56467.1"/>
    <property type="molecule type" value="Genomic_DNA"/>
</dbReference>
<dbReference type="OrthoDB" id="573931at2"/>
<dbReference type="RefSeq" id="WP_023171473.1">
    <property type="nucleotide sequence ID" value="NC_022600.1"/>
</dbReference>
<gene>
    <name evidence="1" type="ORF">GKIL_0220</name>
</gene>
<dbReference type="Proteomes" id="UP000017396">
    <property type="component" value="Chromosome"/>
</dbReference>
<dbReference type="HOGENOM" id="CLU_2273377_0_0_3"/>
<reference evidence="1 2" key="1">
    <citation type="journal article" date="2013" name="PLoS ONE">
        <title>Cultivation and Complete Genome Sequencing of Gloeobacter kilaueensis sp. nov., from a Lava Cave in Kilauea Caldera, Hawai'i.</title>
        <authorList>
            <person name="Saw J.H."/>
            <person name="Schatz M."/>
            <person name="Brown M.V."/>
            <person name="Kunkel D.D."/>
            <person name="Foster J.S."/>
            <person name="Shick H."/>
            <person name="Christensen S."/>
            <person name="Hou S."/>
            <person name="Wan X."/>
            <person name="Donachie S.P."/>
        </authorList>
    </citation>
    <scope>NUCLEOTIDE SEQUENCE [LARGE SCALE GENOMIC DNA]</scope>
    <source>
        <strain evidence="2">JS</strain>
    </source>
</reference>